<feature type="transmembrane region" description="Helical" evidence="7">
    <location>
        <begin position="476"/>
        <end position="496"/>
    </location>
</feature>
<keyword evidence="5 7" id="KW-0472">Membrane</keyword>
<dbReference type="Gene3D" id="1.20.1250.20">
    <property type="entry name" value="MFS general substrate transporter like domains"/>
    <property type="match status" value="2"/>
</dbReference>
<keyword evidence="2" id="KW-0813">Transport</keyword>
<accession>A0A8H6TZC6</accession>
<keyword evidence="9" id="KW-1185">Reference proteome</keyword>
<dbReference type="PANTHER" id="PTHR43791:SF70">
    <property type="entry name" value="MAJOR FACILITATOR SUPERFAMILY (MFS) PROFILE DOMAIN-CONTAINING PROTEIN"/>
    <property type="match status" value="1"/>
</dbReference>
<evidence type="ECO:0000256" key="5">
    <source>
        <dbReference type="ARBA" id="ARBA00023136"/>
    </source>
</evidence>
<dbReference type="SUPFAM" id="SSF103473">
    <property type="entry name" value="MFS general substrate transporter"/>
    <property type="match status" value="1"/>
</dbReference>
<comment type="subcellular location">
    <subcellularLocation>
        <location evidence="1">Membrane</location>
        <topology evidence="1">Multi-pass membrane protein</topology>
    </subcellularLocation>
</comment>
<dbReference type="Pfam" id="PF07690">
    <property type="entry name" value="MFS_1"/>
    <property type="match status" value="1"/>
</dbReference>
<dbReference type="InterPro" id="IPR036259">
    <property type="entry name" value="MFS_trans_sf"/>
</dbReference>
<feature type="transmembrane region" description="Helical" evidence="7">
    <location>
        <begin position="415"/>
        <end position="435"/>
    </location>
</feature>
<protein>
    <submittedName>
        <fullName evidence="8">MFS general substrate transporter</fullName>
    </submittedName>
</protein>
<evidence type="ECO:0000256" key="2">
    <source>
        <dbReference type="ARBA" id="ARBA00022448"/>
    </source>
</evidence>
<dbReference type="OrthoDB" id="6730379at2759"/>
<keyword evidence="3 7" id="KW-0812">Transmembrane</keyword>
<feature type="transmembrane region" description="Helical" evidence="7">
    <location>
        <begin position="247"/>
        <end position="270"/>
    </location>
</feature>
<sequence>MATVERLARSDSVTTGTSFATDIQEKQLQEKGASKPPGNTIVAISEGEEDENVGYSEYKQGLAENEITPEENRAIRWRIDLTILMMFLVTQTLQFLDKTALNYANLFGFQAALKLEGNQFNWLSGMVYFGYAVTQYPIQILIGKYSAQKVLAVTVFMWGLVVLTSNHLFSITSALLMRSVSVVKCTNFHTAMLNRFVLGMFEASVSPSLTLMTGWWYTRVGFLYCASVNPSKSDFISTKHEIPLRQFIWYSALGWGGVIGSYVSTGISTISSTAPGPQKWQYIFYILGGVTMLWSFVIFFFLPDSPATARFLTPRQRILAVQRVAGNQLGIKNKRFKREQVIVALKDFKIWILFSSVFAAAIPNGVVSNFSAIIIQDMGFSTTKTTVLKSVGDITQIVALIIGGVITLNFKDTRLIATTAANIICVVAAATMAYLPRHMVWSRLVSFWLVNCQSVGFAVSLVMVSSNMGGYTHRTIASGVIFTAYCFGNVAGPFVLLTPVHKDKQSQAPFYQDATVGLLAGYTIKLVCQIALFFYAAIGKYGPPDLGASKEAGMQDKTEYENKDFRYVL</sequence>
<dbReference type="EMBL" id="JACAZI010000037">
    <property type="protein sequence ID" value="KAF7328265.1"/>
    <property type="molecule type" value="Genomic_DNA"/>
</dbReference>
<evidence type="ECO:0000313" key="9">
    <source>
        <dbReference type="Proteomes" id="UP000620124"/>
    </source>
</evidence>
<dbReference type="Proteomes" id="UP000620124">
    <property type="component" value="Unassembled WGS sequence"/>
</dbReference>
<name>A0A8H6TZC6_9AGAR</name>
<feature type="transmembrane region" description="Helical" evidence="7">
    <location>
        <begin position="441"/>
        <end position="464"/>
    </location>
</feature>
<feature type="transmembrane region" description="Helical" evidence="7">
    <location>
        <begin position="282"/>
        <end position="302"/>
    </location>
</feature>
<proteinExistence type="predicted"/>
<feature type="transmembrane region" description="Helical" evidence="7">
    <location>
        <begin position="387"/>
        <end position="408"/>
    </location>
</feature>
<evidence type="ECO:0000256" key="6">
    <source>
        <dbReference type="SAM" id="MobiDB-lite"/>
    </source>
</evidence>
<comment type="caution">
    <text evidence="8">The sequence shown here is derived from an EMBL/GenBank/DDBJ whole genome shotgun (WGS) entry which is preliminary data.</text>
</comment>
<dbReference type="InterPro" id="IPR011701">
    <property type="entry name" value="MFS"/>
</dbReference>
<evidence type="ECO:0000256" key="3">
    <source>
        <dbReference type="ARBA" id="ARBA00022692"/>
    </source>
</evidence>
<keyword evidence="4 7" id="KW-1133">Transmembrane helix</keyword>
<evidence type="ECO:0000256" key="4">
    <source>
        <dbReference type="ARBA" id="ARBA00022989"/>
    </source>
</evidence>
<feature type="compositionally biased region" description="Polar residues" evidence="6">
    <location>
        <begin position="11"/>
        <end position="21"/>
    </location>
</feature>
<feature type="region of interest" description="Disordered" evidence="6">
    <location>
        <begin position="1"/>
        <end position="21"/>
    </location>
</feature>
<organism evidence="8 9">
    <name type="scientific">Mycena venus</name>
    <dbReference type="NCBI Taxonomy" id="2733690"/>
    <lineage>
        <taxon>Eukaryota</taxon>
        <taxon>Fungi</taxon>
        <taxon>Dikarya</taxon>
        <taxon>Basidiomycota</taxon>
        <taxon>Agaricomycotina</taxon>
        <taxon>Agaricomycetes</taxon>
        <taxon>Agaricomycetidae</taxon>
        <taxon>Agaricales</taxon>
        <taxon>Marasmiineae</taxon>
        <taxon>Mycenaceae</taxon>
        <taxon>Mycena</taxon>
    </lineage>
</organism>
<feature type="transmembrane region" description="Helical" evidence="7">
    <location>
        <begin position="120"/>
        <end position="138"/>
    </location>
</feature>
<evidence type="ECO:0000313" key="8">
    <source>
        <dbReference type="EMBL" id="KAF7328265.1"/>
    </source>
</evidence>
<evidence type="ECO:0000256" key="7">
    <source>
        <dbReference type="SAM" id="Phobius"/>
    </source>
</evidence>
<feature type="transmembrane region" description="Helical" evidence="7">
    <location>
        <begin position="516"/>
        <end position="538"/>
    </location>
</feature>
<dbReference type="GO" id="GO:0022857">
    <property type="term" value="F:transmembrane transporter activity"/>
    <property type="evidence" value="ECO:0007669"/>
    <property type="project" value="InterPro"/>
</dbReference>
<reference evidence="8" key="1">
    <citation type="submission" date="2020-05" db="EMBL/GenBank/DDBJ databases">
        <title>Mycena genomes resolve the evolution of fungal bioluminescence.</title>
        <authorList>
            <person name="Tsai I.J."/>
        </authorList>
    </citation>
    <scope>NUCLEOTIDE SEQUENCE</scope>
    <source>
        <strain evidence="8">CCC161011</strain>
    </source>
</reference>
<feature type="transmembrane region" description="Helical" evidence="7">
    <location>
        <begin position="350"/>
        <end position="375"/>
    </location>
</feature>
<feature type="transmembrane region" description="Helical" evidence="7">
    <location>
        <begin position="150"/>
        <end position="176"/>
    </location>
</feature>
<gene>
    <name evidence="8" type="ORF">MVEN_02566400</name>
</gene>
<evidence type="ECO:0000256" key="1">
    <source>
        <dbReference type="ARBA" id="ARBA00004141"/>
    </source>
</evidence>
<dbReference type="AlphaFoldDB" id="A0A8H6TZC6"/>
<dbReference type="PANTHER" id="PTHR43791">
    <property type="entry name" value="PERMEASE-RELATED"/>
    <property type="match status" value="1"/>
</dbReference>
<dbReference type="GO" id="GO:0016020">
    <property type="term" value="C:membrane"/>
    <property type="evidence" value="ECO:0007669"/>
    <property type="project" value="UniProtKB-SubCell"/>
</dbReference>